<keyword evidence="4" id="KW-1133">Transmembrane helix</keyword>
<evidence type="ECO:0000256" key="6">
    <source>
        <dbReference type="SAM" id="MobiDB-lite"/>
    </source>
</evidence>
<dbReference type="PANTHER" id="PTHR21419:SF30">
    <property type="entry name" value="IG-LIKE DOMAIN-CONTAINING PROTEIN"/>
    <property type="match status" value="1"/>
</dbReference>
<dbReference type="PROSITE" id="PS51257">
    <property type="entry name" value="PROKAR_LIPOPROTEIN"/>
    <property type="match status" value="1"/>
</dbReference>
<dbReference type="Proteomes" id="UP001139031">
    <property type="component" value="Unassembled WGS sequence"/>
</dbReference>
<comment type="caution">
    <text evidence="8">The sequence shown here is derived from an EMBL/GenBank/DDBJ whole genome shotgun (WGS) entry which is preliminary data.</text>
</comment>
<dbReference type="Gene3D" id="2.130.10.10">
    <property type="entry name" value="YVTN repeat-like/Quinoprotein amine dehydrogenase"/>
    <property type="match status" value="1"/>
</dbReference>
<proteinExistence type="predicted"/>
<feature type="compositionally biased region" description="Low complexity" evidence="6">
    <location>
        <begin position="63"/>
        <end position="80"/>
    </location>
</feature>
<feature type="chain" id="PRO_5046426577" evidence="7">
    <location>
        <begin position="27"/>
        <end position="652"/>
    </location>
</feature>
<feature type="signal peptide" evidence="7">
    <location>
        <begin position="1"/>
        <end position="26"/>
    </location>
</feature>
<accession>A0ABS7TR87</accession>
<protein>
    <submittedName>
        <fullName evidence="8">VCBS repeat-containing protein</fullName>
    </submittedName>
</protein>
<evidence type="ECO:0000313" key="8">
    <source>
        <dbReference type="EMBL" id="MBZ5710738.1"/>
    </source>
</evidence>
<dbReference type="Pfam" id="PF13517">
    <property type="entry name" value="FG-GAP_3"/>
    <property type="match status" value="1"/>
</dbReference>
<dbReference type="EMBL" id="JAIRAU010000019">
    <property type="protein sequence ID" value="MBZ5710738.1"/>
    <property type="molecule type" value="Genomic_DNA"/>
</dbReference>
<evidence type="ECO:0000256" key="5">
    <source>
        <dbReference type="ARBA" id="ARBA00023136"/>
    </source>
</evidence>
<keyword evidence="3 7" id="KW-0732">Signal</keyword>
<feature type="region of interest" description="Disordered" evidence="6">
    <location>
        <begin position="21"/>
        <end position="80"/>
    </location>
</feature>
<evidence type="ECO:0000256" key="3">
    <source>
        <dbReference type="ARBA" id="ARBA00022729"/>
    </source>
</evidence>
<organism evidence="8 9">
    <name type="scientific">Nannocystis pusilla</name>
    <dbReference type="NCBI Taxonomy" id="889268"/>
    <lineage>
        <taxon>Bacteria</taxon>
        <taxon>Pseudomonadati</taxon>
        <taxon>Myxococcota</taxon>
        <taxon>Polyangia</taxon>
        <taxon>Nannocystales</taxon>
        <taxon>Nannocystaceae</taxon>
        <taxon>Nannocystis</taxon>
    </lineage>
</organism>
<reference evidence="8" key="1">
    <citation type="submission" date="2021-08" db="EMBL/GenBank/DDBJ databases">
        <authorList>
            <person name="Stevens D.C."/>
        </authorList>
    </citation>
    <scope>NUCLEOTIDE SEQUENCE</scope>
    <source>
        <strain evidence="8">DSM 53165</strain>
    </source>
</reference>
<evidence type="ECO:0000256" key="2">
    <source>
        <dbReference type="ARBA" id="ARBA00022692"/>
    </source>
</evidence>
<dbReference type="InterPro" id="IPR015943">
    <property type="entry name" value="WD40/YVTN_repeat-like_dom_sf"/>
</dbReference>
<gene>
    <name evidence="8" type="ORF">K7C98_15860</name>
</gene>
<dbReference type="SUPFAM" id="SSF69318">
    <property type="entry name" value="Integrin alpha N-terminal domain"/>
    <property type="match status" value="1"/>
</dbReference>
<dbReference type="InterPro" id="IPR013517">
    <property type="entry name" value="FG-GAP"/>
</dbReference>
<dbReference type="InterPro" id="IPR045232">
    <property type="entry name" value="FAM234"/>
</dbReference>
<keyword evidence="5" id="KW-0472">Membrane</keyword>
<feature type="compositionally biased region" description="Low complexity" evidence="6">
    <location>
        <begin position="38"/>
        <end position="49"/>
    </location>
</feature>
<keyword evidence="9" id="KW-1185">Reference proteome</keyword>
<keyword evidence="2" id="KW-0812">Transmembrane</keyword>
<comment type="subcellular location">
    <subcellularLocation>
        <location evidence="1">Membrane</location>
        <topology evidence="1">Single-pass membrane protein</topology>
    </subcellularLocation>
</comment>
<sequence>MRRVVLTLTIAAVAACSDGAATSQTATDLTGDGSTDQGTTRPTTGLPTTSDSGPDATAGVSESTVSTFTTGATGTTGSTADETTAAGTCALAPAPAGPIPVDPACEASSVKQVLDPWNFKVEWSYAAQDDVHALPVVGPLIDDDGDGDIDGDDRPVVVLGVHDGTLVVLRGDGGGPVFTLPGMHPSAGPAIADVDSDGAPEIVMVTAQKSVVAIDGEGVIEWTSPPLVGQANNPQVTVADLDEDGDVEVIADNAILDGKSGALIAAMTVNGPYRTPVVADLDLDGSKEIVLHHQVFASTGALLWQIIGGNGLEAFASVANIDDDPEAELFISYGTTLYVREHDGTPIGQYPIPGEDSLTLFGPSCMADFDGDGQVDIVIPAADVLNMMDPDGTVLWQAAIQDPSGAAGCSAYDIDGDGTYEVLFADENHFYVFDGLTGAVLFDNPDHDSDTYLEYPVVADVDRDGSAEILVVTSGEQHGLNVFGHAGAGWSASGPAWPVHDYAVTNVGQDGSVPSSPEPSWAAHNTFRARPTVDHPALPDLLVHITDTCHACATGEVQIAYQVCNQGDVDVDAGVPLTLFALAGGAELVVETRAMPAVATGACLAGDTFVFPATLLVDGGVVVRLHDDGGGTGPTVECNVDNDQAAAEPAGC</sequence>
<evidence type="ECO:0000256" key="1">
    <source>
        <dbReference type="ARBA" id="ARBA00004167"/>
    </source>
</evidence>
<evidence type="ECO:0000256" key="4">
    <source>
        <dbReference type="ARBA" id="ARBA00022989"/>
    </source>
</evidence>
<dbReference type="PANTHER" id="PTHR21419">
    <property type="match status" value="1"/>
</dbReference>
<feature type="compositionally biased region" description="Polar residues" evidence="6">
    <location>
        <begin position="21"/>
        <end position="37"/>
    </location>
</feature>
<name>A0ABS7TR87_9BACT</name>
<dbReference type="RefSeq" id="WP_224192508.1">
    <property type="nucleotide sequence ID" value="NZ_JAIRAU010000019.1"/>
</dbReference>
<dbReference type="InterPro" id="IPR028994">
    <property type="entry name" value="Integrin_alpha_N"/>
</dbReference>
<evidence type="ECO:0000313" key="9">
    <source>
        <dbReference type="Proteomes" id="UP001139031"/>
    </source>
</evidence>
<evidence type="ECO:0000256" key="7">
    <source>
        <dbReference type="SAM" id="SignalP"/>
    </source>
</evidence>